<dbReference type="Proteomes" id="UP001373196">
    <property type="component" value="Unassembled WGS sequence"/>
</dbReference>
<dbReference type="RefSeq" id="WP_339395866.1">
    <property type="nucleotide sequence ID" value="NZ_JBBFGL010000010.1"/>
</dbReference>
<evidence type="ECO:0000313" key="2">
    <source>
        <dbReference type="Proteomes" id="UP001373196"/>
    </source>
</evidence>
<dbReference type="AlphaFoldDB" id="A0AB35Y5F3"/>
<reference evidence="1" key="1">
    <citation type="submission" date="2024-03" db="EMBL/GenBank/DDBJ databases">
        <authorList>
            <person name="Plomp N."/>
            <person name="Harmsen H.J."/>
        </authorList>
    </citation>
    <scope>NUCLEOTIDE SEQUENCE</scope>
    <source>
        <strain evidence="1">HTF-128</strain>
    </source>
</reference>
<dbReference type="EMBL" id="JBBFGL010000010">
    <property type="protein sequence ID" value="MEJ5196580.1"/>
    <property type="molecule type" value="Genomic_DNA"/>
</dbReference>
<protein>
    <submittedName>
        <fullName evidence="1">Uncharacterized protein</fullName>
    </submittedName>
</protein>
<evidence type="ECO:0000313" key="1">
    <source>
        <dbReference type="EMBL" id="MEJ5196580.1"/>
    </source>
</evidence>
<comment type="caution">
    <text evidence="1">The sequence shown here is derived from an EMBL/GenBank/DDBJ whole genome shotgun (WGS) entry which is preliminary data.</text>
</comment>
<proteinExistence type="predicted"/>
<organism evidence="1 2">
    <name type="scientific">Faecalibacterium wellingii</name>
    <dbReference type="NCBI Taxonomy" id="2929491"/>
    <lineage>
        <taxon>Bacteria</taxon>
        <taxon>Bacillati</taxon>
        <taxon>Bacillota</taxon>
        <taxon>Clostridia</taxon>
        <taxon>Eubacteriales</taxon>
        <taxon>Oscillospiraceae</taxon>
        <taxon>Faecalibacterium</taxon>
    </lineage>
</organism>
<accession>A0AB35Y5F3</accession>
<gene>
    <name evidence="1" type="ORF">WF834_10450</name>
</gene>
<name>A0AB35Y5F3_9FIRM</name>
<sequence length="48" mass="5658">MIRLRQNRLHVLRRNCEVDNAADMEDLRQRLDELIGIGKQILSKLAEL</sequence>